<name>A0ABW5I4Y8_9PSEU</name>
<keyword evidence="2" id="KW-1185">Reference proteome</keyword>
<reference evidence="2" key="1">
    <citation type="journal article" date="2019" name="Int. J. Syst. Evol. Microbiol.">
        <title>The Global Catalogue of Microorganisms (GCM) 10K type strain sequencing project: providing services to taxonomists for standard genome sequencing and annotation.</title>
        <authorList>
            <consortium name="The Broad Institute Genomics Platform"/>
            <consortium name="The Broad Institute Genome Sequencing Center for Infectious Disease"/>
            <person name="Wu L."/>
            <person name="Ma J."/>
        </authorList>
    </citation>
    <scope>NUCLEOTIDE SEQUENCE [LARGE SCALE GENOMIC DNA]</scope>
    <source>
        <strain evidence="2">CGMCC 4.7638</strain>
    </source>
</reference>
<sequence length="66" mass="7357">MKMTAADLNLGASMLTASVGLRRFARAFRAAQAAEFEHLRAQPDLLEIEVAACAWYPEARRKLPPR</sequence>
<evidence type="ECO:0000313" key="2">
    <source>
        <dbReference type="Proteomes" id="UP001597542"/>
    </source>
</evidence>
<dbReference type="Proteomes" id="UP001597542">
    <property type="component" value="Unassembled WGS sequence"/>
</dbReference>
<evidence type="ECO:0000313" key="1">
    <source>
        <dbReference type="EMBL" id="MFD2484145.1"/>
    </source>
</evidence>
<accession>A0ABW5I4Y8</accession>
<dbReference type="EMBL" id="JBHUKQ010000014">
    <property type="protein sequence ID" value="MFD2484145.1"/>
    <property type="molecule type" value="Genomic_DNA"/>
</dbReference>
<dbReference type="RefSeq" id="WP_344283222.1">
    <property type="nucleotide sequence ID" value="NZ_BAAAHV010000022.1"/>
</dbReference>
<protein>
    <submittedName>
        <fullName evidence="1">Uncharacterized protein</fullName>
    </submittedName>
</protein>
<proteinExistence type="predicted"/>
<organism evidence="1 2">
    <name type="scientific">Amycolatopsis albidoflavus</name>
    <dbReference type="NCBI Taxonomy" id="102226"/>
    <lineage>
        <taxon>Bacteria</taxon>
        <taxon>Bacillati</taxon>
        <taxon>Actinomycetota</taxon>
        <taxon>Actinomycetes</taxon>
        <taxon>Pseudonocardiales</taxon>
        <taxon>Pseudonocardiaceae</taxon>
        <taxon>Amycolatopsis</taxon>
    </lineage>
</organism>
<gene>
    <name evidence="1" type="ORF">ACFSUT_27970</name>
</gene>
<comment type="caution">
    <text evidence="1">The sequence shown here is derived from an EMBL/GenBank/DDBJ whole genome shotgun (WGS) entry which is preliminary data.</text>
</comment>